<feature type="domain" description="Aminopeptidase P N-terminal" evidence="14">
    <location>
        <begin position="7"/>
        <end position="141"/>
    </location>
</feature>
<dbReference type="Proteomes" id="UP000565262">
    <property type="component" value="Unassembled WGS sequence"/>
</dbReference>
<proteinExistence type="inferred from homology"/>
<keyword evidence="16" id="KW-1185">Reference proteome</keyword>
<evidence type="ECO:0000256" key="10">
    <source>
        <dbReference type="ARBA" id="ARBA00069363"/>
    </source>
</evidence>
<evidence type="ECO:0000256" key="7">
    <source>
        <dbReference type="ARBA" id="ARBA00022801"/>
    </source>
</evidence>
<dbReference type="PANTHER" id="PTHR43226">
    <property type="entry name" value="XAA-PRO AMINOPEPTIDASE 3"/>
    <property type="match status" value="1"/>
</dbReference>
<keyword evidence="15" id="KW-0031">Aminopeptidase</keyword>
<organism evidence="15 16">
    <name type="scientific">Oceanospirillum sediminis</name>
    <dbReference type="NCBI Taxonomy" id="2760088"/>
    <lineage>
        <taxon>Bacteria</taxon>
        <taxon>Pseudomonadati</taxon>
        <taxon>Pseudomonadota</taxon>
        <taxon>Gammaproteobacteria</taxon>
        <taxon>Oceanospirillales</taxon>
        <taxon>Oceanospirillaceae</taxon>
        <taxon>Oceanospirillum</taxon>
    </lineage>
</organism>
<dbReference type="GO" id="GO:0006508">
    <property type="term" value="P:proteolysis"/>
    <property type="evidence" value="ECO:0007669"/>
    <property type="project" value="UniProtKB-KW"/>
</dbReference>
<comment type="catalytic activity">
    <reaction evidence="1">
        <text>Release of any N-terminal amino acid, including proline, that is linked to proline, even from a dipeptide or tripeptide.</text>
        <dbReference type="EC" id="3.4.11.9"/>
    </reaction>
</comment>
<comment type="cofactor">
    <cofactor evidence="2">
        <name>Mn(2+)</name>
        <dbReference type="ChEBI" id="CHEBI:29035"/>
    </cofactor>
</comment>
<dbReference type="InterPro" id="IPR052433">
    <property type="entry name" value="X-Pro_dipept-like"/>
</dbReference>
<evidence type="ECO:0000256" key="3">
    <source>
        <dbReference type="ARBA" id="ARBA00008766"/>
    </source>
</evidence>
<name>A0A839IPK4_9GAMM</name>
<dbReference type="AlphaFoldDB" id="A0A839IPK4"/>
<dbReference type="PROSITE" id="PS00491">
    <property type="entry name" value="PROLINE_PEPTIDASE"/>
    <property type="match status" value="1"/>
</dbReference>
<dbReference type="Gene3D" id="3.90.230.10">
    <property type="entry name" value="Creatinase/methionine aminopeptidase superfamily"/>
    <property type="match status" value="1"/>
</dbReference>
<evidence type="ECO:0000256" key="5">
    <source>
        <dbReference type="ARBA" id="ARBA00022670"/>
    </source>
</evidence>
<dbReference type="Gene3D" id="3.40.350.10">
    <property type="entry name" value="Creatinase/prolidase N-terminal domain"/>
    <property type="match status" value="1"/>
</dbReference>
<dbReference type="Pfam" id="PF05195">
    <property type="entry name" value="AMP_N"/>
    <property type="match status" value="1"/>
</dbReference>
<evidence type="ECO:0000313" key="16">
    <source>
        <dbReference type="Proteomes" id="UP000565262"/>
    </source>
</evidence>
<keyword evidence="5" id="KW-0645">Protease</keyword>
<evidence type="ECO:0000256" key="9">
    <source>
        <dbReference type="ARBA" id="ARBA00023211"/>
    </source>
</evidence>
<evidence type="ECO:0000256" key="1">
    <source>
        <dbReference type="ARBA" id="ARBA00001424"/>
    </source>
</evidence>
<dbReference type="NCBIfam" id="NF008131">
    <property type="entry name" value="PRK10879.1"/>
    <property type="match status" value="1"/>
</dbReference>
<dbReference type="InterPro" id="IPR000994">
    <property type="entry name" value="Pept_M24"/>
</dbReference>
<evidence type="ECO:0000256" key="4">
    <source>
        <dbReference type="ARBA" id="ARBA00012574"/>
    </source>
</evidence>
<dbReference type="CDD" id="cd01087">
    <property type="entry name" value="Prolidase"/>
    <property type="match status" value="1"/>
</dbReference>
<dbReference type="SUPFAM" id="SSF55920">
    <property type="entry name" value="Creatinase/aminopeptidase"/>
    <property type="match status" value="1"/>
</dbReference>
<dbReference type="GO" id="GO:0005829">
    <property type="term" value="C:cytosol"/>
    <property type="evidence" value="ECO:0007669"/>
    <property type="project" value="TreeGrafter"/>
</dbReference>
<comment type="similarity">
    <text evidence="3 13">Belongs to the peptidase M24B family.</text>
</comment>
<evidence type="ECO:0000256" key="8">
    <source>
        <dbReference type="ARBA" id="ARBA00023049"/>
    </source>
</evidence>
<comment type="caution">
    <text evidence="15">The sequence shown here is derived from an EMBL/GenBank/DDBJ whole genome shotgun (WGS) entry which is preliminary data.</text>
</comment>
<reference evidence="15 16" key="1">
    <citation type="submission" date="2020-08" db="EMBL/GenBank/DDBJ databases">
        <title>Oceanospirillum sp. nov. isolated from marine sediment.</title>
        <authorList>
            <person name="Ji X."/>
        </authorList>
    </citation>
    <scope>NUCLEOTIDE SEQUENCE [LARGE SCALE GENOMIC DNA]</scope>
    <source>
        <strain evidence="15 16">D5</strain>
    </source>
</reference>
<dbReference type="InterPro" id="IPR036005">
    <property type="entry name" value="Creatinase/aminopeptidase-like"/>
</dbReference>
<keyword evidence="9" id="KW-0464">Manganese</keyword>
<keyword evidence="6 13" id="KW-0479">Metal-binding</keyword>
<dbReference type="RefSeq" id="WP_182808647.1">
    <property type="nucleotide sequence ID" value="NZ_JACJFM010000010.1"/>
</dbReference>
<evidence type="ECO:0000256" key="13">
    <source>
        <dbReference type="RuleBase" id="RU000590"/>
    </source>
</evidence>
<dbReference type="EC" id="3.4.11.9" evidence="4"/>
<dbReference type="InterPro" id="IPR007865">
    <property type="entry name" value="Aminopep_P_N"/>
</dbReference>
<sequence>MKSNKPVSQDEYDQRRKALMAQLPTHSVVIIPAAEIRYRNNDADHAFRQDSDFFYLTGFNEPDAWLVLTPGHTDGDCHLFVLPKDKVQEIWTGYRTGTEKAMSHYQMNQAYELNKLDERLPALLDGREHLYYPMGRSEALDQKIASWCQKLRQKARAGAIAPESQHNLLPLLHEMRLKKSDQELTIMRQAAEISSQAHCQAMTICQPEMMEYQLEAEFIYYFMRSGSRSVAYNTIVGGGANACVLHYVENDQPLKDGDLVLIDAGCELHNYAADITRTFPVNGRFSEDQATLYQLVLDAQLAAIEQVKPGLDCHAPHRAAVRVLTRGLMDLGLLSGSSLDELIDNESYRQFYMHGTGHWLGLDVHDAGRYKVNGQSRPLEAGMVLTVEPGLYIALDDDSVDERWRGIGIRIEDNVIVTRDGHEVITQDVPKTIAEIEQLMAATPNR</sequence>
<evidence type="ECO:0000256" key="11">
    <source>
        <dbReference type="ARBA" id="ARBA00075356"/>
    </source>
</evidence>
<dbReference type="Pfam" id="PF00557">
    <property type="entry name" value="Peptidase_M24"/>
    <property type="match status" value="1"/>
</dbReference>
<dbReference type="EMBL" id="JACJFM010000010">
    <property type="protein sequence ID" value="MBB1486861.1"/>
    <property type="molecule type" value="Genomic_DNA"/>
</dbReference>
<evidence type="ECO:0000313" key="15">
    <source>
        <dbReference type="EMBL" id="MBB1486861.1"/>
    </source>
</evidence>
<dbReference type="FunFam" id="3.90.230.10:FF:000002">
    <property type="entry name" value="Xaa-Pro aminopeptidase 3"/>
    <property type="match status" value="1"/>
</dbReference>
<accession>A0A839IPK4</accession>
<gene>
    <name evidence="15" type="primary">pepP</name>
    <name evidence="15" type="ORF">H4O21_09585</name>
</gene>
<evidence type="ECO:0000259" key="14">
    <source>
        <dbReference type="SMART" id="SM01011"/>
    </source>
</evidence>
<evidence type="ECO:0000256" key="12">
    <source>
        <dbReference type="ARBA" id="ARBA00081411"/>
    </source>
</evidence>
<dbReference type="SUPFAM" id="SSF53092">
    <property type="entry name" value="Creatinase/prolidase N-terminal domain"/>
    <property type="match status" value="1"/>
</dbReference>
<protein>
    <recommendedName>
        <fullName evidence="10">Xaa-Pro aminopeptidase</fullName>
        <ecNumber evidence="4">3.4.11.9</ecNumber>
    </recommendedName>
    <alternativeName>
        <fullName evidence="11">Aminopeptidase P II</fullName>
    </alternativeName>
    <alternativeName>
        <fullName evidence="12">X-Pro aminopeptidase</fullName>
    </alternativeName>
</protein>
<dbReference type="InterPro" id="IPR029149">
    <property type="entry name" value="Creatin/AminoP/Spt16_N"/>
</dbReference>
<keyword evidence="7 15" id="KW-0378">Hydrolase</keyword>
<dbReference type="GO" id="GO:0070006">
    <property type="term" value="F:metalloaminopeptidase activity"/>
    <property type="evidence" value="ECO:0007669"/>
    <property type="project" value="InterPro"/>
</dbReference>
<dbReference type="GO" id="GO:0030145">
    <property type="term" value="F:manganese ion binding"/>
    <property type="evidence" value="ECO:0007669"/>
    <property type="project" value="InterPro"/>
</dbReference>
<dbReference type="PANTHER" id="PTHR43226:SF4">
    <property type="entry name" value="XAA-PRO AMINOPEPTIDASE 3"/>
    <property type="match status" value="1"/>
</dbReference>
<evidence type="ECO:0000256" key="6">
    <source>
        <dbReference type="ARBA" id="ARBA00022723"/>
    </source>
</evidence>
<evidence type="ECO:0000256" key="2">
    <source>
        <dbReference type="ARBA" id="ARBA00001936"/>
    </source>
</evidence>
<dbReference type="InterPro" id="IPR001131">
    <property type="entry name" value="Peptidase_M24B_aminopep-P_CS"/>
</dbReference>
<keyword evidence="8" id="KW-0482">Metalloprotease</keyword>
<dbReference type="SMART" id="SM01011">
    <property type="entry name" value="AMP_N"/>
    <property type="match status" value="1"/>
</dbReference>